<keyword evidence="2" id="KW-1185">Reference proteome</keyword>
<dbReference type="Pfam" id="PF01508">
    <property type="entry name" value="Paramecium_SA"/>
    <property type="match status" value="2"/>
</dbReference>
<evidence type="ECO:0000313" key="2">
    <source>
        <dbReference type="Proteomes" id="UP000000600"/>
    </source>
</evidence>
<proteinExistence type="predicted"/>
<protein>
    <submittedName>
        <fullName evidence="1">Uncharacterized protein</fullName>
    </submittedName>
</protein>
<dbReference type="Proteomes" id="UP000000600">
    <property type="component" value="Unassembled WGS sequence"/>
</dbReference>
<reference evidence="1 2" key="1">
    <citation type="journal article" date="2006" name="Nature">
        <title>Global trends of whole-genome duplications revealed by the ciliate Paramecium tetraurelia.</title>
        <authorList>
            <consortium name="Genoscope"/>
            <person name="Aury J.-M."/>
            <person name="Jaillon O."/>
            <person name="Duret L."/>
            <person name="Noel B."/>
            <person name="Jubin C."/>
            <person name="Porcel B.M."/>
            <person name="Segurens B."/>
            <person name="Daubin V."/>
            <person name="Anthouard V."/>
            <person name="Aiach N."/>
            <person name="Arnaiz O."/>
            <person name="Billaut A."/>
            <person name="Beisson J."/>
            <person name="Blanc I."/>
            <person name="Bouhouche K."/>
            <person name="Camara F."/>
            <person name="Duharcourt S."/>
            <person name="Guigo R."/>
            <person name="Gogendeau D."/>
            <person name="Katinka M."/>
            <person name="Keller A.-M."/>
            <person name="Kissmehl R."/>
            <person name="Klotz C."/>
            <person name="Koll F."/>
            <person name="Le Moue A."/>
            <person name="Lepere C."/>
            <person name="Malinsky S."/>
            <person name="Nowacki M."/>
            <person name="Nowak J.K."/>
            <person name="Plattner H."/>
            <person name="Poulain J."/>
            <person name="Ruiz F."/>
            <person name="Serrano V."/>
            <person name="Zagulski M."/>
            <person name="Dessen P."/>
            <person name="Betermier M."/>
            <person name="Weissenbach J."/>
            <person name="Scarpelli C."/>
            <person name="Schachter V."/>
            <person name="Sperling L."/>
            <person name="Meyer E."/>
            <person name="Cohen J."/>
            <person name="Wincker P."/>
        </authorList>
    </citation>
    <scope>NUCLEOTIDE SEQUENCE [LARGE SCALE GENOMIC DNA]</scope>
    <source>
        <strain evidence="1 2">Stock d4-2</strain>
    </source>
</reference>
<evidence type="ECO:0000313" key="1">
    <source>
        <dbReference type="EMBL" id="CAK70008.1"/>
    </source>
</evidence>
<dbReference type="SMART" id="SM00639">
    <property type="entry name" value="PSA"/>
    <property type="match status" value="2"/>
</dbReference>
<dbReference type="OrthoDB" id="21182at2759"/>
<organism evidence="1 2">
    <name type="scientific">Paramecium tetraurelia</name>
    <dbReference type="NCBI Taxonomy" id="5888"/>
    <lineage>
        <taxon>Eukaryota</taxon>
        <taxon>Sar</taxon>
        <taxon>Alveolata</taxon>
        <taxon>Ciliophora</taxon>
        <taxon>Intramacronucleata</taxon>
        <taxon>Oligohymenophorea</taxon>
        <taxon>Peniculida</taxon>
        <taxon>Parameciidae</taxon>
        <taxon>Paramecium</taxon>
    </lineage>
</organism>
<dbReference type="InParanoid" id="A0CGU1"/>
<accession>A0CGU1</accession>
<dbReference type="AlphaFoldDB" id="A0CGU1"/>
<dbReference type="InterPro" id="IPR002895">
    <property type="entry name" value="Paramecium_SA"/>
</dbReference>
<gene>
    <name evidence="1" type="ORF">GSPATT00007448001</name>
</gene>
<dbReference type="RefSeq" id="XP_001437405.1">
    <property type="nucleotide sequence ID" value="XM_001437368.1"/>
</dbReference>
<dbReference type="GeneID" id="5023190"/>
<dbReference type="EMBL" id="CT868074">
    <property type="protein sequence ID" value="CAK70008.1"/>
    <property type="molecule type" value="Genomic_DNA"/>
</dbReference>
<name>A0CGU1_PARTE</name>
<sequence>MGRVNAKCMMDANLPFSILMYNVNLLILHAQLMKPVVLNYKIALLIQNKKNKCFYDDKEKKCVLLECKYLTYTTHEECNNQLSTCTSDSTKCVSMDKCETYSTEQCKTSLGTDGKCLFDPSLKKCRLASCTELKSNCSQITNCIDNGGLGCVNKANCSKYETEIACKQGGTDGFCVWYLNNGEGACKLMTSCSDGSSQPKKFRLCIQIMELLMD</sequence>
<dbReference type="KEGG" id="ptm:GSPATT00007448001"/>
<dbReference type="HOGENOM" id="CLU_1291182_0_0_1"/>